<protein>
    <submittedName>
        <fullName evidence="1">Uncharacterized protein</fullName>
    </submittedName>
</protein>
<name>A0ABT4TC33_9ACTN</name>
<comment type="caution">
    <text evidence="1">The sequence shown here is derived from an EMBL/GenBank/DDBJ whole genome shotgun (WGS) entry which is preliminary data.</text>
</comment>
<reference evidence="1 2" key="1">
    <citation type="submission" date="2022-11" db="EMBL/GenBank/DDBJ databases">
        <title>Nonomuraea corallina sp. nov., a new species of the genus Nonomuraea isolated from sea side sediment in Thai sea.</title>
        <authorList>
            <person name="Ngamcharungchit C."/>
            <person name="Matsumoto A."/>
            <person name="Suriyachadkun C."/>
            <person name="Panbangred W."/>
            <person name="Inahashi Y."/>
            <person name="Intra B."/>
        </authorList>
    </citation>
    <scope>NUCLEOTIDE SEQUENCE [LARGE SCALE GENOMIC DNA]</scope>
    <source>
        <strain evidence="1 2">DSM 43553</strain>
    </source>
</reference>
<evidence type="ECO:0000313" key="2">
    <source>
        <dbReference type="Proteomes" id="UP001212498"/>
    </source>
</evidence>
<keyword evidence="2" id="KW-1185">Reference proteome</keyword>
<dbReference type="Proteomes" id="UP001212498">
    <property type="component" value="Unassembled WGS sequence"/>
</dbReference>
<organism evidence="1 2">
    <name type="scientific">Nonomuraea ferruginea</name>
    <dbReference type="NCBI Taxonomy" id="46174"/>
    <lineage>
        <taxon>Bacteria</taxon>
        <taxon>Bacillati</taxon>
        <taxon>Actinomycetota</taxon>
        <taxon>Actinomycetes</taxon>
        <taxon>Streptosporangiales</taxon>
        <taxon>Streptosporangiaceae</taxon>
        <taxon>Nonomuraea</taxon>
    </lineage>
</organism>
<sequence length="62" mass="6591">MTKPSATAVAQAGGLALPAHILRHTLATPSLRTGVDSVVARLDPTRRYTLPTDQRVPTKRSA</sequence>
<dbReference type="EMBL" id="JAPNUD010000217">
    <property type="protein sequence ID" value="MDA0646700.1"/>
    <property type="molecule type" value="Genomic_DNA"/>
</dbReference>
<dbReference type="RefSeq" id="WP_271279907.1">
    <property type="nucleotide sequence ID" value="NZ_BAABFD010000010.1"/>
</dbReference>
<accession>A0ABT4TC33</accession>
<evidence type="ECO:0000313" key="1">
    <source>
        <dbReference type="EMBL" id="MDA0646700.1"/>
    </source>
</evidence>
<gene>
    <name evidence="1" type="ORF">OUY24_39250</name>
</gene>
<proteinExistence type="predicted"/>